<dbReference type="GO" id="GO:0005737">
    <property type="term" value="C:cytoplasm"/>
    <property type="evidence" value="ECO:0007669"/>
    <property type="project" value="UniProtKB-SubCell"/>
</dbReference>
<evidence type="ECO:0000256" key="7">
    <source>
        <dbReference type="ARBA" id="ARBA00023235"/>
    </source>
</evidence>
<dbReference type="Gene3D" id="3.10.50.40">
    <property type="match status" value="1"/>
</dbReference>
<protein>
    <recommendedName>
        <fullName evidence="10">Peptidyl-prolyl cis-trans isomerase</fullName>
        <ecNumber evidence="10">5.2.1.8</ecNumber>
    </recommendedName>
</protein>
<dbReference type="RefSeq" id="WP_103116735.1">
    <property type="nucleotide sequence ID" value="NZ_PPFX01000052.1"/>
</dbReference>
<comment type="similarity">
    <text evidence="3 10">Belongs to the FKBP-type PPIase family.</text>
</comment>
<dbReference type="InterPro" id="IPR001179">
    <property type="entry name" value="PPIase_FKBP_dom"/>
</dbReference>
<dbReference type="AlphaFoldDB" id="A0A2K2H686"/>
<accession>A0A2K2H686</accession>
<dbReference type="GO" id="GO:0042026">
    <property type="term" value="P:protein refolding"/>
    <property type="evidence" value="ECO:0007669"/>
    <property type="project" value="UniProtKB-ARBA"/>
</dbReference>
<dbReference type="GO" id="GO:0003755">
    <property type="term" value="F:peptidyl-prolyl cis-trans isomerase activity"/>
    <property type="evidence" value="ECO:0007669"/>
    <property type="project" value="UniProtKB-UniRule"/>
</dbReference>
<evidence type="ECO:0000256" key="1">
    <source>
        <dbReference type="ARBA" id="ARBA00000971"/>
    </source>
</evidence>
<evidence type="ECO:0000256" key="6">
    <source>
        <dbReference type="ARBA" id="ARBA00023186"/>
    </source>
</evidence>
<reference evidence="12 13" key="1">
    <citation type="journal article" date="2018" name="Genome Announc.">
        <title>Genome Sequence of Geothermobacter sp. HR-1 Iron Reducer from the Loihi Seamount.</title>
        <authorList>
            <person name="Smith H."/>
            <person name="Abuyen K."/>
            <person name="Tremblay J."/>
            <person name="Savalia P."/>
            <person name="Perez-Rodriguez I."/>
            <person name="Emerson D."/>
            <person name="Tully B."/>
            <person name="Amend J."/>
        </authorList>
    </citation>
    <scope>NUCLEOTIDE SEQUENCE [LARGE SCALE GENOMIC DNA]</scope>
    <source>
        <strain evidence="12 13">HR-1</strain>
    </source>
</reference>
<dbReference type="EMBL" id="PPFX01000052">
    <property type="protein sequence ID" value="PNU18761.1"/>
    <property type="molecule type" value="Genomic_DNA"/>
</dbReference>
<keyword evidence="7 9" id="KW-0413">Isomerase</keyword>
<evidence type="ECO:0000256" key="5">
    <source>
        <dbReference type="ARBA" id="ARBA00023110"/>
    </source>
</evidence>
<evidence type="ECO:0000256" key="3">
    <source>
        <dbReference type="ARBA" id="ARBA00006577"/>
    </source>
</evidence>
<dbReference type="OrthoDB" id="9808891at2"/>
<evidence type="ECO:0000259" key="11">
    <source>
        <dbReference type="PROSITE" id="PS50059"/>
    </source>
</evidence>
<evidence type="ECO:0000256" key="8">
    <source>
        <dbReference type="ARBA" id="ARBA00037071"/>
    </source>
</evidence>
<comment type="caution">
    <text evidence="12">The sequence shown here is derived from an EMBL/GenBank/DDBJ whole genome shotgun (WGS) entry which is preliminary data.</text>
</comment>
<dbReference type="EC" id="5.2.1.8" evidence="10"/>
<evidence type="ECO:0000256" key="10">
    <source>
        <dbReference type="RuleBase" id="RU003915"/>
    </source>
</evidence>
<comment type="function">
    <text evidence="8">Also involved in hydrogenase metallocenter assembly, probably by participating in the nickel insertion step. This function in hydrogenase biosynthesis requires chaperone activity and the presence of the metal-binding domain, but not PPIase activity.</text>
</comment>
<evidence type="ECO:0000256" key="2">
    <source>
        <dbReference type="ARBA" id="ARBA00004496"/>
    </source>
</evidence>
<feature type="domain" description="PPIase FKBP-type" evidence="11">
    <location>
        <begin position="7"/>
        <end position="101"/>
    </location>
</feature>
<dbReference type="Pfam" id="PF00254">
    <property type="entry name" value="FKBP_C"/>
    <property type="match status" value="1"/>
</dbReference>
<organism evidence="12 13">
    <name type="scientific">Geothermobacter hydrogeniphilus</name>
    <dbReference type="NCBI Taxonomy" id="1969733"/>
    <lineage>
        <taxon>Bacteria</taxon>
        <taxon>Pseudomonadati</taxon>
        <taxon>Thermodesulfobacteriota</taxon>
        <taxon>Desulfuromonadia</taxon>
        <taxon>Desulfuromonadales</taxon>
        <taxon>Geothermobacteraceae</taxon>
        <taxon>Geothermobacter</taxon>
    </lineage>
</organism>
<dbReference type="SUPFAM" id="SSF54534">
    <property type="entry name" value="FKBP-like"/>
    <property type="match status" value="1"/>
</dbReference>
<comment type="subcellular location">
    <subcellularLocation>
        <location evidence="2">Cytoplasm</location>
    </subcellularLocation>
</comment>
<dbReference type="PROSITE" id="PS50059">
    <property type="entry name" value="FKBP_PPIASE"/>
    <property type="match status" value="1"/>
</dbReference>
<keyword evidence="6" id="KW-0143">Chaperone</keyword>
<name>A0A2K2H686_9BACT</name>
<dbReference type="Proteomes" id="UP000236340">
    <property type="component" value="Unassembled WGS sequence"/>
</dbReference>
<keyword evidence="4" id="KW-0963">Cytoplasm</keyword>
<evidence type="ECO:0000313" key="13">
    <source>
        <dbReference type="Proteomes" id="UP000236340"/>
    </source>
</evidence>
<evidence type="ECO:0000313" key="12">
    <source>
        <dbReference type="EMBL" id="PNU18761.1"/>
    </source>
</evidence>
<comment type="catalytic activity">
    <reaction evidence="1 9 10">
        <text>[protein]-peptidylproline (omega=180) = [protein]-peptidylproline (omega=0)</text>
        <dbReference type="Rhea" id="RHEA:16237"/>
        <dbReference type="Rhea" id="RHEA-COMP:10747"/>
        <dbReference type="Rhea" id="RHEA-COMP:10748"/>
        <dbReference type="ChEBI" id="CHEBI:83833"/>
        <dbReference type="ChEBI" id="CHEBI:83834"/>
        <dbReference type="EC" id="5.2.1.8"/>
    </reaction>
</comment>
<proteinExistence type="inferred from homology"/>
<sequence length="147" mass="16112">MFKAEKGDTVTVNYIGKLADGTLFDSSEGKEPLKFIIGQQEVIAGFDRAVTGMVTGEKKTVTISPDDGYGPYHEKLIETVERSLLPDDLELVVGGQLEVTREDGQVIHFFINDLSDSTVTLDANHPLAGKELTFEISMLNIQKRPAV</sequence>
<gene>
    <name evidence="12" type="ORF">C2E25_16050</name>
</gene>
<dbReference type="InterPro" id="IPR046357">
    <property type="entry name" value="PPIase_dom_sf"/>
</dbReference>
<evidence type="ECO:0000256" key="4">
    <source>
        <dbReference type="ARBA" id="ARBA00022490"/>
    </source>
</evidence>
<keyword evidence="5 9" id="KW-0697">Rotamase</keyword>
<dbReference type="PANTHER" id="PTHR47861:SF3">
    <property type="entry name" value="FKBP-TYPE PEPTIDYL-PROLYL CIS-TRANS ISOMERASE SLYD"/>
    <property type="match status" value="1"/>
</dbReference>
<dbReference type="PANTHER" id="PTHR47861">
    <property type="entry name" value="FKBP-TYPE PEPTIDYL-PROLYL CIS-TRANS ISOMERASE SLYD"/>
    <property type="match status" value="1"/>
</dbReference>
<evidence type="ECO:0000256" key="9">
    <source>
        <dbReference type="PROSITE-ProRule" id="PRU00277"/>
    </source>
</evidence>